<dbReference type="AlphaFoldDB" id="A0A151JL72"/>
<proteinExistence type="predicted"/>
<name>A0A151JL72_9VIBR</name>
<comment type="caution">
    <text evidence="1">The sequence shown here is derived from an EMBL/GenBank/DDBJ whole genome shotgun (WGS) entry which is preliminary data.</text>
</comment>
<dbReference type="InterPro" id="IPR017601">
    <property type="entry name" value="DGQHR-contain_dom"/>
</dbReference>
<organism evidence="1 2">
    <name type="scientific">Vibrio cidicii</name>
    <dbReference type="NCBI Taxonomy" id="1763883"/>
    <lineage>
        <taxon>Bacteria</taxon>
        <taxon>Pseudomonadati</taxon>
        <taxon>Pseudomonadota</taxon>
        <taxon>Gammaproteobacteria</taxon>
        <taxon>Vibrionales</taxon>
        <taxon>Vibrionaceae</taxon>
        <taxon>Vibrio</taxon>
    </lineage>
</organism>
<evidence type="ECO:0008006" key="3">
    <source>
        <dbReference type="Google" id="ProtNLM"/>
    </source>
</evidence>
<sequence length="387" mass="44332">MNYHIFKAIKVSQPFSDYYLCKIPSDILRTISYTLKAVNNDGEVQGVQRTLNSKRLQEIAQFIDSDSGAFPNPIILGANFKESGRYADENEKIEFEVIDEENCIYNIKVPYESQLLSIIDGQHRLFAFDQAQTSMDLACSIYEDLATPFQAFLFSTINYNQGKVDKSLAYQLFGYEIDSREPIEWPPETLAVYFVRQLNKEEPLLNRVKYRTADEKNITKTVRDALPPWRFSTSSIVEAILSLISHNPKEDRYLMNTKKNAEASNIVGRSVLNDDVRYPLRKLYIDGNDKAISDVLRLALNATNDIFWTKVDDDNFLKKTVGIACVFKYLKAVLIKDGVSLSTMKDKFPKYLELIKAQEDFSDSDTYSSTTKAMNKAYERMLELSGI</sequence>
<evidence type="ECO:0000313" key="1">
    <source>
        <dbReference type="EMBL" id="KYN26283.1"/>
    </source>
</evidence>
<dbReference type="EMBL" id="LOMK01000001">
    <property type="protein sequence ID" value="KYN26283.1"/>
    <property type="molecule type" value="Genomic_DNA"/>
</dbReference>
<dbReference type="NCBIfam" id="TIGR03187">
    <property type="entry name" value="DGQHR"/>
    <property type="match status" value="1"/>
</dbReference>
<dbReference type="InterPro" id="IPR017642">
    <property type="entry name" value="DNA_S_mod_DndB"/>
</dbReference>
<accession>A0A151JL72</accession>
<dbReference type="CDD" id="cd16413">
    <property type="entry name" value="DGQHR_domain"/>
    <property type="match status" value="1"/>
</dbReference>
<reference evidence="2" key="1">
    <citation type="submission" date="2015-12" db="EMBL/GenBank/DDBJ databases">
        <authorList>
            <person name="Tarr C.L."/>
            <person name="Gladney L.M."/>
        </authorList>
    </citation>
    <scope>NUCLEOTIDE SEQUENCE [LARGE SCALE GENOMIC DNA]</scope>
    <source>
        <strain evidence="2">2756-81</strain>
    </source>
</reference>
<evidence type="ECO:0000313" key="2">
    <source>
        <dbReference type="Proteomes" id="UP000075349"/>
    </source>
</evidence>
<protein>
    <recommendedName>
        <fullName evidence="3">DNA phosphorothioation-associated DGQHR protein 1</fullName>
    </recommendedName>
</protein>
<dbReference type="Pfam" id="PF14072">
    <property type="entry name" value="DndB"/>
    <property type="match status" value="1"/>
</dbReference>
<gene>
    <name evidence="1" type="ORF">AUQ44_14420</name>
</gene>
<dbReference type="Proteomes" id="UP000075349">
    <property type="component" value="Unassembled WGS sequence"/>
</dbReference>